<proteinExistence type="predicted"/>
<dbReference type="EMBL" id="MCFK01000285">
    <property type="protein sequence ID" value="RKF65813.1"/>
    <property type="molecule type" value="Genomic_DNA"/>
</dbReference>
<name>A0A420I7X5_9PEZI</name>
<organism evidence="2 3">
    <name type="scientific">Erysiphe neolycopersici</name>
    <dbReference type="NCBI Taxonomy" id="212602"/>
    <lineage>
        <taxon>Eukaryota</taxon>
        <taxon>Fungi</taxon>
        <taxon>Dikarya</taxon>
        <taxon>Ascomycota</taxon>
        <taxon>Pezizomycotina</taxon>
        <taxon>Leotiomycetes</taxon>
        <taxon>Erysiphales</taxon>
        <taxon>Erysiphaceae</taxon>
        <taxon>Erysiphe</taxon>
    </lineage>
</organism>
<keyword evidence="1" id="KW-0732">Signal</keyword>
<keyword evidence="3" id="KW-1185">Reference proteome</keyword>
<feature type="chain" id="PRO_5019342445" evidence="1">
    <location>
        <begin position="21"/>
        <end position="36"/>
    </location>
</feature>
<evidence type="ECO:0000313" key="2">
    <source>
        <dbReference type="EMBL" id="RKF65813.1"/>
    </source>
</evidence>
<feature type="signal peptide" evidence="1">
    <location>
        <begin position="1"/>
        <end position="20"/>
    </location>
</feature>
<dbReference type="AlphaFoldDB" id="A0A420I7X5"/>
<comment type="caution">
    <text evidence="2">The sequence shown here is derived from an EMBL/GenBank/DDBJ whole genome shotgun (WGS) entry which is preliminary data.</text>
</comment>
<dbReference type="Proteomes" id="UP000286134">
    <property type="component" value="Unassembled WGS sequence"/>
</dbReference>
<evidence type="ECO:0000313" key="3">
    <source>
        <dbReference type="Proteomes" id="UP000286134"/>
    </source>
</evidence>
<protein>
    <submittedName>
        <fullName evidence="2">Uncharacterized protein</fullName>
    </submittedName>
</protein>
<reference evidence="2 3" key="1">
    <citation type="journal article" date="2018" name="BMC Genomics">
        <title>Comparative genome analyses reveal sequence features reflecting distinct modes of host-adaptation between dicot and monocot powdery mildew.</title>
        <authorList>
            <person name="Wu Y."/>
            <person name="Ma X."/>
            <person name="Pan Z."/>
            <person name="Kale S.D."/>
            <person name="Song Y."/>
            <person name="King H."/>
            <person name="Zhang Q."/>
            <person name="Presley C."/>
            <person name="Deng X."/>
            <person name="Wei C.I."/>
            <person name="Xiao S."/>
        </authorList>
    </citation>
    <scope>NUCLEOTIDE SEQUENCE [LARGE SCALE GENOMIC DNA]</scope>
    <source>
        <strain evidence="2">UMSG2</strain>
    </source>
</reference>
<sequence length="36" mass="3770">MLVGLIQSMLLAGMLSSVGGFPPRLTLMLQPHESSG</sequence>
<evidence type="ECO:0000256" key="1">
    <source>
        <dbReference type="SAM" id="SignalP"/>
    </source>
</evidence>
<gene>
    <name evidence="2" type="ORF">OnM2_c103o11</name>
</gene>
<accession>A0A420I7X5</accession>